<evidence type="ECO:0000256" key="1">
    <source>
        <dbReference type="SAM" id="SignalP"/>
    </source>
</evidence>
<dbReference type="OrthoDB" id="270335at2"/>
<evidence type="ECO:0000259" key="2">
    <source>
        <dbReference type="Pfam" id="PF22741"/>
    </source>
</evidence>
<protein>
    <submittedName>
        <fullName evidence="4">Predicted phosphohydrolase, protein tyrosine phosphatase (PTP) superfamily, DUF442 family</fullName>
    </submittedName>
</protein>
<dbReference type="InterPro" id="IPR055214">
    <property type="entry name" value="PTP-NADK"/>
</dbReference>
<dbReference type="KEGG" id="dori:FH5T_02655"/>
<gene>
    <name evidence="3" type="ORF">FH5T_02655</name>
    <name evidence="4" type="ORF">SAMN05444285_13011</name>
</gene>
<sequence length="187" mass="21525">MKTFTLLLFSCVVLLFNAPLAQASTRQKKKVPEVEKLDNAPNLYKSNNMFFSGQPNLETFEWLKQQGVDLVINLRTEGENEDFAEEAFNEEVLVAKLKMKYVSLPIAGYDGYTPENLKKFAEALDNAKYKKVLIHCGSAGRVTYFMMAYLVEYKDYKLADAIAFGEQIKFSFPLEYLLKEEVDWQLK</sequence>
<feature type="chain" id="PRO_5010515195" evidence="1">
    <location>
        <begin position="24"/>
        <end position="187"/>
    </location>
</feature>
<name>X5DUL3_9BACT</name>
<evidence type="ECO:0000313" key="6">
    <source>
        <dbReference type="Proteomes" id="UP000181981"/>
    </source>
</evidence>
<dbReference type="Pfam" id="PF22741">
    <property type="entry name" value="PTP-NADK"/>
    <property type="match status" value="1"/>
</dbReference>
<reference evidence="3 5" key="1">
    <citation type="submission" date="2014-03" db="EMBL/GenBank/DDBJ databases">
        <title>Complete genome sequence of a deeply braunched marine Bacteroidia bacterium Draconibacterium orientale type strain FH5T.</title>
        <authorList>
            <person name="Li X."/>
            <person name="Wang X."/>
            <person name="Xie Z."/>
            <person name="Du Z."/>
            <person name="Chen G."/>
        </authorList>
    </citation>
    <scope>NUCLEOTIDE SEQUENCE [LARGE SCALE GENOMIC DNA]</scope>
    <source>
        <strain evidence="3 5">FH5</strain>
    </source>
</reference>
<dbReference type="STRING" id="1168034.FH5T_02655"/>
<keyword evidence="5" id="KW-1185">Reference proteome</keyword>
<dbReference type="Gene3D" id="3.90.190.10">
    <property type="entry name" value="Protein tyrosine phosphatase superfamily"/>
    <property type="match status" value="1"/>
</dbReference>
<dbReference type="eggNOG" id="COG3453">
    <property type="taxonomic scope" value="Bacteria"/>
</dbReference>
<dbReference type="RefSeq" id="WP_051567558.1">
    <property type="nucleotide sequence ID" value="NZ_FOHT01000030.1"/>
</dbReference>
<dbReference type="Proteomes" id="UP000023772">
    <property type="component" value="Chromosome"/>
</dbReference>
<dbReference type="EMBL" id="CP007451">
    <property type="protein sequence ID" value="AHW58860.1"/>
    <property type="molecule type" value="Genomic_DNA"/>
</dbReference>
<dbReference type="GO" id="GO:0016787">
    <property type="term" value="F:hydrolase activity"/>
    <property type="evidence" value="ECO:0007669"/>
    <property type="project" value="UniProtKB-KW"/>
</dbReference>
<dbReference type="EMBL" id="FOHT01000030">
    <property type="protein sequence ID" value="SET93279.1"/>
    <property type="molecule type" value="Genomic_DNA"/>
</dbReference>
<keyword evidence="4" id="KW-0378">Hydrolase</keyword>
<dbReference type="SUPFAM" id="SSF52799">
    <property type="entry name" value="(Phosphotyrosine protein) phosphatases II"/>
    <property type="match status" value="1"/>
</dbReference>
<reference evidence="4 6" key="2">
    <citation type="submission" date="2016-10" db="EMBL/GenBank/DDBJ databases">
        <authorList>
            <person name="de Groot N.N."/>
        </authorList>
    </citation>
    <scope>NUCLEOTIDE SEQUENCE [LARGE SCALE GENOMIC DNA]</scope>
    <source>
        <strain evidence="4 6">DSM 25947</strain>
    </source>
</reference>
<evidence type="ECO:0000313" key="5">
    <source>
        <dbReference type="Proteomes" id="UP000023772"/>
    </source>
</evidence>
<keyword evidence="1" id="KW-0732">Signal</keyword>
<proteinExistence type="predicted"/>
<feature type="signal peptide" evidence="1">
    <location>
        <begin position="1"/>
        <end position="23"/>
    </location>
</feature>
<dbReference type="HOGENOM" id="CLU_1445547_0_0_10"/>
<dbReference type="InterPro" id="IPR029021">
    <property type="entry name" value="Prot-tyrosine_phosphatase-like"/>
</dbReference>
<accession>X5DUL3</accession>
<evidence type="ECO:0000313" key="3">
    <source>
        <dbReference type="EMBL" id="AHW58860.1"/>
    </source>
</evidence>
<organism evidence="4 6">
    <name type="scientific">Draconibacterium orientale</name>
    <dbReference type="NCBI Taxonomy" id="1168034"/>
    <lineage>
        <taxon>Bacteria</taxon>
        <taxon>Pseudomonadati</taxon>
        <taxon>Bacteroidota</taxon>
        <taxon>Bacteroidia</taxon>
        <taxon>Marinilabiliales</taxon>
        <taxon>Prolixibacteraceae</taxon>
        <taxon>Draconibacterium</taxon>
    </lineage>
</organism>
<dbReference type="AlphaFoldDB" id="X5DUL3"/>
<feature type="domain" description="DSP-PTPase phosphatase fused to NAD+ Kinase" evidence="2">
    <location>
        <begin position="34"/>
        <end position="138"/>
    </location>
</feature>
<evidence type="ECO:0000313" key="4">
    <source>
        <dbReference type="EMBL" id="SET93279.1"/>
    </source>
</evidence>
<dbReference type="Proteomes" id="UP000181981">
    <property type="component" value="Unassembled WGS sequence"/>
</dbReference>